<proteinExistence type="predicted"/>
<organism evidence="2 3">
    <name type="scientific">Candidatus Megaera venefica</name>
    <dbReference type="NCBI Taxonomy" id="2055910"/>
    <lineage>
        <taxon>Bacteria</taxon>
        <taxon>Pseudomonadati</taxon>
        <taxon>Pseudomonadota</taxon>
        <taxon>Alphaproteobacteria</taxon>
        <taxon>Rickettsiales</taxon>
        <taxon>Rickettsiaceae</taxon>
        <taxon>Candidatus Megaera</taxon>
    </lineage>
</organism>
<dbReference type="Proteomes" id="UP001291687">
    <property type="component" value="Unassembled WGS sequence"/>
</dbReference>
<dbReference type="EMBL" id="JARJFB010000052">
    <property type="protein sequence ID" value="MEA0970855.1"/>
    <property type="molecule type" value="Genomic_DNA"/>
</dbReference>
<evidence type="ECO:0000313" key="3">
    <source>
        <dbReference type="Proteomes" id="UP001291687"/>
    </source>
</evidence>
<protein>
    <submittedName>
        <fullName evidence="2">Uncharacterized protein</fullName>
    </submittedName>
</protein>
<name>A0ABU5NCF6_9RICK</name>
<evidence type="ECO:0000313" key="2">
    <source>
        <dbReference type="EMBL" id="MEA0970855.1"/>
    </source>
</evidence>
<keyword evidence="3" id="KW-1185">Reference proteome</keyword>
<evidence type="ECO:0000256" key="1">
    <source>
        <dbReference type="SAM" id="MobiDB-lite"/>
    </source>
</evidence>
<dbReference type="RefSeq" id="WP_322776751.1">
    <property type="nucleotide sequence ID" value="NZ_JARJFB010000052.1"/>
</dbReference>
<reference evidence="2 3" key="1">
    <citation type="submission" date="2023-03" db="EMBL/GenBank/DDBJ databases">
        <title>Host association and intracellularity evolved multiple times independently in the Rickettsiales.</title>
        <authorList>
            <person name="Castelli M."/>
            <person name="Nardi T."/>
            <person name="Gammuto L."/>
            <person name="Bellinzona G."/>
            <person name="Sabaneyeva E."/>
            <person name="Potekhin A."/>
            <person name="Serra V."/>
            <person name="Petroni G."/>
            <person name="Sassera D."/>
        </authorList>
    </citation>
    <scope>NUCLEOTIDE SEQUENCE [LARGE SCALE GENOMIC DNA]</scope>
    <source>
        <strain evidence="2 3">Sr 2-6</strain>
    </source>
</reference>
<comment type="caution">
    <text evidence="2">The sequence shown here is derived from an EMBL/GenBank/DDBJ whole genome shotgun (WGS) entry which is preliminary data.</text>
</comment>
<gene>
    <name evidence="2" type="ORF">Megvenef_00824</name>
</gene>
<feature type="compositionally biased region" description="Pro residues" evidence="1">
    <location>
        <begin position="55"/>
        <end position="66"/>
    </location>
</feature>
<sequence>MKPLVNSGGESFDGGTRELLLQSVSHSSLIHPPFITPSHPFALDSGEGAVEPPSASLPPPLIITPT</sequence>
<feature type="region of interest" description="Disordered" evidence="1">
    <location>
        <begin position="40"/>
        <end position="66"/>
    </location>
</feature>
<accession>A0ABU5NCF6</accession>